<evidence type="ECO:0000256" key="1">
    <source>
        <dbReference type="ARBA" id="ARBA00010165"/>
    </source>
</evidence>
<dbReference type="Pfam" id="PF01636">
    <property type="entry name" value="APH"/>
    <property type="match status" value="1"/>
</dbReference>
<evidence type="ECO:0000256" key="2">
    <source>
        <dbReference type="ARBA" id="ARBA00011738"/>
    </source>
</evidence>
<dbReference type="STRING" id="935700.jaqu_26150"/>
<dbReference type="InterPro" id="IPR009212">
    <property type="entry name" value="Methylthioribose_kinase"/>
</dbReference>
<gene>
    <name evidence="9" type="primary">mtnK</name>
    <name evidence="9" type="ORF">jaqu_26150</name>
</gene>
<keyword evidence="5" id="KW-0547">Nucleotide-binding</keyword>
<dbReference type="EC" id="2.7.1.100" evidence="3"/>
<evidence type="ECO:0000256" key="6">
    <source>
        <dbReference type="ARBA" id="ARBA00022777"/>
    </source>
</evidence>
<evidence type="ECO:0000256" key="7">
    <source>
        <dbReference type="ARBA" id="ARBA00022840"/>
    </source>
</evidence>
<dbReference type="GO" id="GO:0005524">
    <property type="term" value="F:ATP binding"/>
    <property type="evidence" value="ECO:0007669"/>
    <property type="project" value="UniProtKB-KW"/>
</dbReference>
<dbReference type="InterPro" id="IPR002575">
    <property type="entry name" value="Aminoglycoside_PTrfase"/>
</dbReference>
<reference evidence="9 10" key="1">
    <citation type="submission" date="2015-02" db="EMBL/GenBank/DDBJ databases">
        <title>Genome Sequence of Jannaschia aquimarina DSM28248, a member of the Roseobacter clade.</title>
        <authorList>
            <person name="Voget S."/>
            <person name="Daniel R."/>
        </authorList>
    </citation>
    <scope>NUCLEOTIDE SEQUENCE [LARGE SCALE GENOMIC DNA]</scope>
    <source>
        <strain evidence="9 10">GSW-M26</strain>
    </source>
</reference>
<dbReference type="PATRIC" id="fig|935700.4.peg.2699"/>
<dbReference type="InterPro" id="IPR011009">
    <property type="entry name" value="Kinase-like_dom_sf"/>
</dbReference>
<evidence type="ECO:0000313" key="10">
    <source>
        <dbReference type="Proteomes" id="UP000032232"/>
    </source>
</evidence>
<dbReference type="Gene3D" id="3.90.1200.10">
    <property type="match status" value="1"/>
</dbReference>
<evidence type="ECO:0000256" key="4">
    <source>
        <dbReference type="ARBA" id="ARBA00022679"/>
    </source>
</evidence>
<evidence type="ECO:0000313" key="9">
    <source>
        <dbReference type="EMBL" id="KIT15634.1"/>
    </source>
</evidence>
<accession>A0A0D1ED33</accession>
<proteinExistence type="inferred from homology"/>
<name>A0A0D1ED33_9RHOB</name>
<dbReference type="EMBL" id="JYFE01000047">
    <property type="protein sequence ID" value="KIT15634.1"/>
    <property type="molecule type" value="Genomic_DNA"/>
</dbReference>
<dbReference type="Gene3D" id="3.30.200.20">
    <property type="entry name" value="Phosphorylase Kinase, domain 1"/>
    <property type="match status" value="1"/>
</dbReference>
<dbReference type="GO" id="GO:0046522">
    <property type="term" value="F:S-methyl-5-thioribose kinase activity"/>
    <property type="evidence" value="ECO:0007669"/>
    <property type="project" value="UniProtKB-EC"/>
</dbReference>
<dbReference type="PIRSF" id="PIRSF031134">
    <property type="entry name" value="MTRK"/>
    <property type="match status" value="1"/>
</dbReference>
<comment type="similarity">
    <text evidence="1">Belongs to the methylthioribose kinase family.</text>
</comment>
<evidence type="ECO:0000259" key="8">
    <source>
        <dbReference type="Pfam" id="PF01636"/>
    </source>
</evidence>
<keyword evidence="7" id="KW-0067">ATP-binding</keyword>
<dbReference type="PANTHER" id="PTHR34273:SF2">
    <property type="entry name" value="METHYLTHIORIBOSE KINASE"/>
    <property type="match status" value="1"/>
</dbReference>
<keyword evidence="4 9" id="KW-0808">Transferase</keyword>
<dbReference type="AlphaFoldDB" id="A0A0D1ED33"/>
<keyword evidence="6" id="KW-0418">Kinase</keyword>
<comment type="subunit">
    <text evidence="2">Homodimer.</text>
</comment>
<feature type="domain" description="Aminoglycoside phosphotransferase" evidence="8">
    <location>
        <begin position="56"/>
        <end position="313"/>
    </location>
</feature>
<dbReference type="SUPFAM" id="SSF56112">
    <property type="entry name" value="Protein kinase-like (PK-like)"/>
    <property type="match status" value="1"/>
</dbReference>
<dbReference type="GO" id="GO:0009086">
    <property type="term" value="P:methionine biosynthetic process"/>
    <property type="evidence" value="ECO:0007669"/>
    <property type="project" value="InterPro"/>
</dbReference>
<dbReference type="PANTHER" id="PTHR34273">
    <property type="entry name" value="METHYLTHIORIBOSE KINASE"/>
    <property type="match status" value="1"/>
</dbReference>
<keyword evidence="10" id="KW-1185">Reference proteome</keyword>
<dbReference type="Proteomes" id="UP000032232">
    <property type="component" value="Unassembled WGS sequence"/>
</dbReference>
<organism evidence="9 10">
    <name type="scientific">Jannaschia aquimarina</name>
    <dbReference type="NCBI Taxonomy" id="935700"/>
    <lineage>
        <taxon>Bacteria</taxon>
        <taxon>Pseudomonadati</taxon>
        <taxon>Pseudomonadota</taxon>
        <taxon>Alphaproteobacteria</taxon>
        <taxon>Rhodobacterales</taxon>
        <taxon>Roseobacteraceae</taxon>
        <taxon>Jannaschia</taxon>
    </lineage>
</organism>
<dbReference type="RefSeq" id="WP_052500951.1">
    <property type="nucleotide sequence ID" value="NZ_FZPF01000004.1"/>
</dbReference>
<evidence type="ECO:0000256" key="5">
    <source>
        <dbReference type="ARBA" id="ARBA00022741"/>
    </source>
</evidence>
<evidence type="ECO:0000256" key="3">
    <source>
        <dbReference type="ARBA" id="ARBA00012128"/>
    </source>
</evidence>
<protein>
    <recommendedName>
        <fullName evidence="3">S-methyl-5-thioribose kinase</fullName>
        <ecNumber evidence="3">2.7.1.100</ecNumber>
    </recommendedName>
</protein>
<dbReference type="NCBIfam" id="TIGR01767">
    <property type="entry name" value="MTRK"/>
    <property type="match status" value="1"/>
</dbReference>
<comment type="caution">
    <text evidence="9">The sequence shown here is derived from an EMBL/GenBank/DDBJ whole genome shotgun (WGS) entry which is preliminary data.</text>
</comment>
<sequence length="440" mass="48056">MNQHAERTAVQVRQGAVAPPNFDAYIPLDTDTVADRLSAYSAVAGQLGGAPADWRVREVGDGNLNFVYIVEGPEGSVCAKQALPYVRLVGESWPLPLSRAFYEHAALIRQAEDAGQDAVPEVHIHDGPQALTVMENLAGHVIWRGALIERQRHDTAAIVLGRFCADTLFRSSDLALDPALKKREVALFSGNDALCRISEDLIFTDPYHDHEMNAVTPGTEDAVAEMRADTVWRVAIQEWKWAFMTRSESMLHGDLHSGSVMVTPPGGGERVRVIDPEFAFYGPMGFDLGAVLANLWLNAGAQPGWGEGWQDQQNWVLDQGGRFWDAFAARFTDLWRTERRGEAMVDRVLRDADEAALEAMLARIQNDALGFAGAKMARRIVGLAGVADLRTIPEMDARAACEIRALRLVGHLVKEAAAIGSVAAATDMARDLLRPRGAAT</sequence>